<dbReference type="EMBL" id="QPMK01000006">
    <property type="protein sequence ID" value="RDD66433.1"/>
    <property type="molecule type" value="Genomic_DNA"/>
</dbReference>
<sequence>MRSLFATLLCLSLAWPVQAQETVSHGSGAVLRALDKLNGTVTDIEVGDRQSQAVGRIEVTLDDCRYPEGDPAGDAYAFLTVREVGVADPVFRGWMIASAPALNPMDHPRYDVWVLRCMTS</sequence>
<comment type="caution">
    <text evidence="2">The sequence shown here is derived from an EMBL/GenBank/DDBJ whole genome shotgun (WGS) entry which is preliminary data.</text>
</comment>
<reference evidence="2 3" key="1">
    <citation type="submission" date="2018-07" db="EMBL/GenBank/DDBJ databases">
        <title>Thalassococcus profundi sp. nov., a marine bacterium isolated from deep seawater of Okinawa Trough.</title>
        <authorList>
            <person name="Yu M."/>
        </authorList>
    </citation>
    <scope>NUCLEOTIDE SEQUENCE [LARGE SCALE GENOMIC DNA]</scope>
    <source>
        <strain evidence="2 3">WRAS1</strain>
    </source>
</reference>
<keyword evidence="1" id="KW-0732">Signal</keyword>
<feature type="chain" id="PRO_5016754241" evidence="1">
    <location>
        <begin position="20"/>
        <end position="120"/>
    </location>
</feature>
<name>A0A369TMC4_9RHOB</name>
<organism evidence="2 3">
    <name type="scientific">Thalassococcus profundi</name>
    <dbReference type="NCBI Taxonomy" id="2282382"/>
    <lineage>
        <taxon>Bacteria</taxon>
        <taxon>Pseudomonadati</taxon>
        <taxon>Pseudomonadota</taxon>
        <taxon>Alphaproteobacteria</taxon>
        <taxon>Rhodobacterales</taxon>
        <taxon>Roseobacteraceae</taxon>
        <taxon>Thalassococcus</taxon>
    </lineage>
</organism>
<protein>
    <submittedName>
        <fullName evidence="2">DUF2155 domain-containing protein</fullName>
    </submittedName>
</protein>
<feature type="signal peptide" evidence="1">
    <location>
        <begin position="1"/>
        <end position="19"/>
    </location>
</feature>
<dbReference type="AlphaFoldDB" id="A0A369TMC4"/>
<proteinExistence type="predicted"/>
<evidence type="ECO:0000313" key="2">
    <source>
        <dbReference type="EMBL" id="RDD66433.1"/>
    </source>
</evidence>
<dbReference type="RefSeq" id="WP_114511004.1">
    <property type="nucleotide sequence ID" value="NZ_QPMK01000006.1"/>
</dbReference>
<keyword evidence="3" id="KW-1185">Reference proteome</keyword>
<dbReference type="Pfam" id="PF09923">
    <property type="entry name" value="DUF2155"/>
    <property type="match status" value="1"/>
</dbReference>
<accession>A0A369TMC4</accession>
<dbReference type="OrthoDB" id="9810376at2"/>
<dbReference type="Proteomes" id="UP000253977">
    <property type="component" value="Unassembled WGS sequence"/>
</dbReference>
<evidence type="ECO:0000256" key="1">
    <source>
        <dbReference type="SAM" id="SignalP"/>
    </source>
</evidence>
<evidence type="ECO:0000313" key="3">
    <source>
        <dbReference type="Proteomes" id="UP000253977"/>
    </source>
</evidence>
<gene>
    <name evidence="2" type="ORF">DU478_11045</name>
</gene>
<dbReference type="InterPro" id="IPR019225">
    <property type="entry name" value="DUF2155"/>
</dbReference>